<gene>
    <name evidence="13" type="ORF">MNBD_BACTEROID07-1908</name>
</gene>
<evidence type="ECO:0000256" key="8">
    <source>
        <dbReference type="ARBA" id="ARBA00023004"/>
    </source>
</evidence>
<dbReference type="GO" id="GO:0004854">
    <property type="term" value="F:xanthine dehydrogenase activity"/>
    <property type="evidence" value="ECO:0007669"/>
    <property type="project" value="UniProtKB-EC"/>
</dbReference>
<comment type="cofactor">
    <cofactor evidence="1">
        <name>Mo-molybdopterin</name>
        <dbReference type="ChEBI" id="CHEBI:71302"/>
    </cofactor>
</comment>
<feature type="domain" description="Aldehyde oxidase/xanthine dehydrogenase second molybdopterin binding" evidence="12">
    <location>
        <begin position="270"/>
        <end position="552"/>
    </location>
</feature>
<dbReference type="GO" id="GO:0005506">
    <property type="term" value="F:iron ion binding"/>
    <property type="evidence" value="ECO:0007669"/>
    <property type="project" value="InterPro"/>
</dbReference>
<name>A0A3B0UQC8_9ZZZZ</name>
<feature type="non-terminal residue" evidence="13">
    <location>
        <position position="1"/>
    </location>
</feature>
<evidence type="ECO:0000313" key="13">
    <source>
        <dbReference type="EMBL" id="VAW27407.1"/>
    </source>
</evidence>
<evidence type="ECO:0000256" key="5">
    <source>
        <dbReference type="ARBA" id="ARBA00022714"/>
    </source>
</evidence>
<dbReference type="PANTHER" id="PTHR11908">
    <property type="entry name" value="XANTHINE DEHYDROGENASE"/>
    <property type="match status" value="1"/>
</dbReference>
<keyword evidence="4" id="KW-0500">Molybdenum</keyword>
<sequence>GLLLMPPRTFAMGNPEAHWNNCRYLFSGSTEIGGQEHLYIETQGAYCFPMENGSLMVYSSTQSPTAVQRAIAKVLGLSMHNVQVDVTRLGGAFGGKEDQATIWACLASLASHLLQKPVKLVLSRHDDLRMTGKRHPYSSDFKIGLSEELKILAYEVTYYQNGGAVNDLSPAISDRTLFHTTNAYFIPEVKATLYSCKTNLPPNTAFRGFGGPQGMFVIESAIAKAAKELSIPASIIQEKNLLKENDLFYYGQKARQVNIRKSWKAAFREFRVLQKQKEIKTFNQENKLIKKGVALMPVTFGISFTATMLNQARALVHVYTDGSVGVSTGVIEMGQGVNTKMVQVAAKMFGIDAVRIKIESTNTTRVANTSPTAASTGADLNGQALMVACKAIVQRLKKVAADINGKKTGKIELHDEQVFDEGKATGISWDKLITEAYSRRVNLTETGHYATPIIYFDKEKGQGHPFAYHVYGTAVITAKVDCLRGTYEMEEVQIIHDFGKSMNPVIDTGQAEGAVVQGIGYMTMEELAYDKSGKLLSNSLSTYKVPDIYSLPKVLVIKPLKAAGHKLAVLRSKAVGEPPLMYGLGAYFAIQNAVRAFNPGFDAFDAPITPEKVLMGLYGKIKNKGQKNS</sequence>
<dbReference type="FunFam" id="3.30.365.10:FF:000002">
    <property type="entry name" value="Xanthine dehydrogenase oxidase"/>
    <property type="match status" value="1"/>
</dbReference>
<dbReference type="InterPro" id="IPR008274">
    <property type="entry name" value="AldOxase/xan_DH_MoCoBD1"/>
</dbReference>
<dbReference type="InterPro" id="IPR016208">
    <property type="entry name" value="Ald_Oxase/xanthine_DH-like"/>
</dbReference>
<dbReference type="Pfam" id="PF02738">
    <property type="entry name" value="MoCoBD_1"/>
    <property type="match status" value="1"/>
</dbReference>
<dbReference type="PANTHER" id="PTHR11908:SF132">
    <property type="entry name" value="ALDEHYDE OXIDASE 1-RELATED"/>
    <property type="match status" value="1"/>
</dbReference>
<dbReference type="GO" id="GO:0051537">
    <property type="term" value="F:2 iron, 2 sulfur cluster binding"/>
    <property type="evidence" value="ECO:0007669"/>
    <property type="project" value="UniProtKB-KW"/>
</dbReference>
<evidence type="ECO:0000256" key="7">
    <source>
        <dbReference type="ARBA" id="ARBA00023002"/>
    </source>
</evidence>
<keyword evidence="5" id="KW-0001">2Fe-2S</keyword>
<dbReference type="EC" id="1.17.1.4" evidence="13"/>
<keyword evidence="6" id="KW-0479">Metal-binding</keyword>
<comment type="cofactor">
    <cofactor evidence="10">
        <name>[2Fe-2S] cluster</name>
        <dbReference type="ChEBI" id="CHEBI:190135"/>
    </cofactor>
</comment>
<keyword evidence="9" id="KW-0411">Iron-sulfur</keyword>
<evidence type="ECO:0000256" key="3">
    <source>
        <dbReference type="ARBA" id="ARBA00006849"/>
    </source>
</evidence>
<accession>A0A3B0UQC8</accession>
<keyword evidence="7 13" id="KW-0560">Oxidoreductase</keyword>
<reference evidence="13" key="1">
    <citation type="submission" date="2018-06" db="EMBL/GenBank/DDBJ databases">
        <authorList>
            <person name="Zhirakovskaya E."/>
        </authorList>
    </citation>
    <scope>NUCLEOTIDE SEQUENCE</scope>
</reference>
<dbReference type="AlphaFoldDB" id="A0A3B0UQC8"/>
<keyword evidence="8" id="KW-0408">Iron</keyword>
<evidence type="ECO:0000256" key="9">
    <source>
        <dbReference type="ARBA" id="ARBA00023014"/>
    </source>
</evidence>
<dbReference type="InterPro" id="IPR037165">
    <property type="entry name" value="AldOxase/xan_DH_Mopterin-bd_sf"/>
</dbReference>
<dbReference type="FunFam" id="3.30.365.10:FF:000001">
    <property type="entry name" value="Xanthine dehydrogenase oxidase"/>
    <property type="match status" value="1"/>
</dbReference>
<dbReference type="InterPro" id="IPR046867">
    <property type="entry name" value="AldOxase/xan_DH_MoCoBD2"/>
</dbReference>
<dbReference type="EMBL" id="UOET01000106">
    <property type="protein sequence ID" value="VAW27407.1"/>
    <property type="molecule type" value="Genomic_DNA"/>
</dbReference>
<protein>
    <submittedName>
        <fullName evidence="13">Xanthine dehydrogenase, molybdenum binding subunit</fullName>
        <ecNumber evidence="13">1.17.1.4</ecNumber>
    </submittedName>
</protein>
<evidence type="ECO:0000256" key="2">
    <source>
        <dbReference type="ARBA" id="ARBA00001974"/>
    </source>
</evidence>
<comment type="cofactor">
    <cofactor evidence="2">
        <name>FAD</name>
        <dbReference type="ChEBI" id="CHEBI:57692"/>
    </cofactor>
</comment>
<evidence type="ECO:0000259" key="11">
    <source>
        <dbReference type="Pfam" id="PF02738"/>
    </source>
</evidence>
<evidence type="ECO:0000256" key="1">
    <source>
        <dbReference type="ARBA" id="ARBA00001924"/>
    </source>
</evidence>
<evidence type="ECO:0000256" key="4">
    <source>
        <dbReference type="ARBA" id="ARBA00022505"/>
    </source>
</evidence>
<organism evidence="13">
    <name type="scientific">hydrothermal vent metagenome</name>
    <dbReference type="NCBI Taxonomy" id="652676"/>
    <lineage>
        <taxon>unclassified sequences</taxon>
        <taxon>metagenomes</taxon>
        <taxon>ecological metagenomes</taxon>
    </lineage>
</organism>
<evidence type="ECO:0000259" key="12">
    <source>
        <dbReference type="Pfam" id="PF20256"/>
    </source>
</evidence>
<dbReference type="Pfam" id="PF20256">
    <property type="entry name" value="MoCoBD_2"/>
    <property type="match status" value="1"/>
</dbReference>
<feature type="domain" description="Aldehyde oxidase/xanthine dehydrogenase first molybdopterin binding" evidence="11">
    <location>
        <begin position="10"/>
        <end position="241"/>
    </location>
</feature>
<evidence type="ECO:0000256" key="6">
    <source>
        <dbReference type="ARBA" id="ARBA00022723"/>
    </source>
</evidence>
<proteinExistence type="inferred from homology"/>
<comment type="similarity">
    <text evidence="3">Belongs to the xanthine dehydrogenase family.</text>
</comment>
<dbReference type="Gene3D" id="3.30.365.10">
    <property type="entry name" value="Aldehyde oxidase/xanthine dehydrogenase, molybdopterin binding domain"/>
    <property type="match status" value="4"/>
</dbReference>
<evidence type="ECO:0000256" key="10">
    <source>
        <dbReference type="ARBA" id="ARBA00034078"/>
    </source>
</evidence>
<dbReference type="SUPFAM" id="SSF56003">
    <property type="entry name" value="Molybdenum cofactor-binding domain"/>
    <property type="match status" value="1"/>
</dbReference>